<evidence type="ECO:0000256" key="1">
    <source>
        <dbReference type="SAM" id="MobiDB-lite"/>
    </source>
</evidence>
<dbReference type="SUPFAM" id="SSF55486">
    <property type="entry name" value="Metalloproteases ('zincins'), catalytic domain"/>
    <property type="match status" value="1"/>
</dbReference>
<dbReference type="EMBL" id="CP023778">
    <property type="protein sequence ID" value="ATL70178.1"/>
    <property type="molecule type" value="Genomic_DNA"/>
</dbReference>
<name>A0A291RSG0_9NOCA</name>
<evidence type="ECO:0000313" key="5">
    <source>
        <dbReference type="Proteomes" id="UP000221961"/>
    </source>
</evidence>
<dbReference type="KEGG" id="ntp:CRH09_32345"/>
<protein>
    <recommendedName>
        <fullName evidence="3">DUF3152 domain-containing protein</fullName>
    </recommendedName>
</protein>
<gene>
    <name evidence="4" type="ORF">CRH09_32345</name>
</gene>
<accession>A0A291RSG0</accession>
<sequence length="369" mass="39619">MTDQRGRPTDGRDSRRPVGAGASRANAPGPKRRGKQQVEVYDPLGLYDEDARWDGVASHQPLRASWDPAASGARTRPDRDARKRNALSRFVRAYGWRAYALPVLFVITVLVAVDAVKGGGDSDGSGVPGLGRLSQRTDRAGIIGAPPKGDGKFAGDLPTGALPDGGPFAETGMGTWHVVPGTAAPVGAAQAHVFTYTVEIENGIDTSGIGGDDSVARMVEATLANPKSWTHDPRFGFRRVDSGDPDFRVSLTSRQTTKGACGFEIPIDSSCYNSDLGRVVLSEVRWVRGALAFEGDIGSYRQYQINHEVGHAIGYHEHQPCETDGGLAPVMMQQTFGTRNNEIAALDPHGVVPMDGKKCRFNPWPYPRG</sequence>
<dbReference type="GeneID" id="88361965"/>
<keyword evidence="2" id="KW-0472">Membrane</keyword>
<evidence type="ECO:0000313" key="4">
    <source>
        <dbReference type="EMBL" id="ATL70178.1"/>
    </source>
</evidence>
<feature type="domain" description="DUF3152" evidence="3">
    <location>
        <begin position="162"/>
        <end position="367"/>
    </location>
</feature>
<feature type="region of interest" description="Disordered" evidence="1">
    <location>
        <begin position="59"/>
        <end position="81"/>
    </location>
</feature>
<feature type="compositionally biased region" description="Basic and acidic residues" evidence="1">
    <location>
        <begin position="1"/>
        <end position="16"/>
    </location>
</feature>
<reference evidence="4 5" key="1">
    <citation type="submission" date="2017-10" db="EMBL/GenBank/DDBJ databases">
        <title>Comparative genomics between pathogenic Norcardia.</title>
        <authorList>
            <person name="Zeng L."/>
        </authorList>
    </citation>
    <scope>NUCLEOTIDE SEQUENCE [LARGE SCALE GENOMIC DNA]</scope>
    <source>
        <strain evidence="4 5">NC_YFY_NT001</strain>
    </source>
</reference>
<dbReference type="RefSeq" id="WP_098697166.1">
    <property type="nucleotide sequence ID" value="NZ_CP023778.1"/>
</dbReference>
<evidence type="ECO:0000256" key="2">
    <source>
        <dbReference type="SAM" id="Phobius"/>
    </source>
</evidence>
<feature type="transmembrane region" description="Helical" evidence="2">
    <location>
        <begin position="94"/>
        <end position="113"/>
    </location>
</feature>
<proteinExistence type="predicted"/>
<keyword evidence="2" id="KW-0812">Transmembrane</keyword>
<dbReference type="Proteomes" id="UP000221961">
    <property type="component" value="Chromosome"/>
</dbReference>
<organism evidence="4 5">
    <name type="scientific">Nocardia terpenica</name>
    <dbReference type="NCBI Taxonomy" id="455432"/>
    <lineage>
        <taxon>Bacteria</taxon>
        <taxon>Bacillati</taxon>
        <taxon>Actinomycetota</taxon>
        <taxon>Actinomycetes</taxon>
        <taxon>Mycobacteriales</taxon>
        <taxon>Nocardiaceae</taxon>
        <taxon>Nocardia</taxon>
    </lineage>
</organism>
<keyword evidence="2" id="KW-1133">Transmembrane helix</keyword>
<dbReference type="Pfam" id="PF11350">
    <property type="entry name" value="DUF3152"/>
    <property type="match status" value="1"/>
</dbReference>
<dbReference type="InterPro" id="IPR022603">
    <property type="entry name" value="DUF3152"/>
</dbReference>
<evidence type="ECO:0000259" key="3">
    <source>
        <dbReference type="Pfam" id="PF11350"/>
    </source>
</evidence>
<feature type="region of interest" description="Disordered" evidence="1">
    <location>
        <begin position="1"/>
        <end position="38"/>
    </location>
</feature>
<dbReference type="AlphaFoldDB" id="A0A291RSG0"/>